<proteinExistence type="predicted"/>
<dbReference type="OrthoDB" id="5236983at2759"/>
<accession>A0A0M8MUR3</accession>
<sequence length="441" mass="48484">MACVPACRGITKRPRLDDWGRVVSHRDPHGFQFDDDHGAGAPSPSLPPSPAPASSLPCAAAGGSGGSVHVKNLAFLVIREREPSPIPPMLAISLAPEPLRPASSFYAPHYPPFFRPLREHDANAPMERTQSGLSISSDTSAIYTARDAEADSLLLSDLAAADLVRRHVASMRSRRRDSQHGRILQSLIRPRHRGADFPLDNDALTSIFSSANELFFANRLAQRVAWDWSHPASAQYQSHIVGTTALRRSARLGGYETLIVLSSPILRDTRYNRRLLISTFLHEMIHSFLFIACGFKARLCGGHTEGFRLIAEVMDDWVGKETLRLRDMEADLERFIDDGEAASAASALAPCPGPGPDPPQSMACPQRGQKSSSSGGISIGSDACARRDPYGAPGQHPEWDHDWYREAARGEPMIEAPQPFRRPLGEWEWHRPEGFRAPGLF</sequence>
<dbReference type="EMBL" id="LGSR01000020">
    <property type="protein sequence ID" value="KOS19796.1"/>
    <property type="molecule type" value="Genomic_DNA"/>
</dbReference>
<feature type="domain" description="SprT-like" evidence="2">
    <location>
        <begin position="205"/>
        <end position="317"/>
    </location>
</feature>
<dbReference type="STRING" id="150374.A0A0M8MUR3"/>
<organism evidence="3 4">
    <name type="scientific">Escovopsis weberi</name>
    <dbReference type="NCBI Taxonomy" id="150374"/>
    <lineage>
        <taxon>Eukaryota</taxon>
        <taxon>Fungi</taxon>
        <taxon>Dikarya</taxon>
        <taxon>Ascomycota</taxon>
        <taxon>Pezizomycotina</taxon>
        <taxon>Sordariomycetes</taxon>
        <taxon>Hypocreomycetidae</taxon>
        <taxon>Hypocreales</taxon>
        <taxon>Hypocreaceae</taxon>
        <taxon>Escovopsis</taxon>
    </lineage>
</organism>
<dbReference type="InterPro" id="IPR006640">
    <property type="entry name" value="SprT-like_domain"/>
</dbReference>
<feature type="region of interest" description="Disordered" evidence="1">
    <location>
        <begin position="27"/>
        <end position="61"/>
    </location>
</feature>
<evidence type="ECO:0000259" key="2">
    <source>
        <dbReference type="Pfam" id="PF10263"/>
    </source>
</evidence>
<evidence type="ECO:0000313" key="4">
    <source>
        <dbReference type="Proteomes" id="UP000053831"/>
    </source>
</evidence>
<feature type="compositionally biased region" description="Low complexity" evidence="1">
    <location>
        <begin position="371"/>
        <end position="381"/>
    </location>
</feature>
<dbReference type="Pfam" id="PF10263">
    <property type="entry name" value="SprT-like"/>
    <property type="match status" value="1"/>
</dbReference>
<reference evidence="3 4" key="1">
    <citation type="submission" date="2015-07" db="EMBL/GenBank/DDBJ databases">
        <title>The genome of the fungus Escovopsis weberi, a specialized disease agent of ant agriculture.</title>
        <authorList>
            <person name="de Man T.J."/>
            <person name="Stajich J.E."/>
            <person name="Kubicek C.P."/>
            <person name="Chenthamara K."/>
            <person name="Atanasova L."/>
            <person name="Druzhinina I.S."/>
            <person name="Birnbaum S."/>
            <person name="Barribeau S.M."/>
            <person name="Teiling C."/>
            <person name="Suen G."/>
            <person name="Currie C."/>
            <person name="Gerardo N.M."/>
        </authorList>
    </citation>
    <scope>NUCLEOTIDE SEQUENCE [LARGE SCALE GENOMIC DNA]</scope>
</reference>
<feature type="region of interest" description="Disordered" evidence="1">
    <location>
        <begin position="345"/>
        <end position="399"/>
    </location>
</feature>
<comment type="caution">
    <text evidence="3">The sequence shown here is derived from an EMBL/GenBank/DDBJ whole genome shotgun (WGS) entry which is preliminary data.</text>
</comment>
<feature type="compositionally biased region" description="Basic and acidic residues" evidence="1">
    <location>
        <begin position="27"/>
        <end position="38"/>
    </location>
</feature>
<dbReference type="AlphaFoldDB" id="A0A0M8MUR3"/>
<gene>
    <name evidence="3" type="ORF">ESCO_000327</name>
</gene>
<dbReference type="GO" id="GO:0006950">
    <property type="term" value="P:response to stress"/>
    <property type="evidence" value="ECO:0007669"/>
    <property type="project" value="UniProtKB-ARBA"/>
</dbReference>
<name>A0A0M8MUR3_ESCWE</name>
<evidence type="ECO:0000313" key="3">
    <source>
        <dbReference type="EMBL" id="KOS19796.1"/>
    </source>
</evidence>
<evidence type="ECO:0000256" key="1">
    <source>
        <dbReference type="SAM" id="MobiDB-lite"/>
    </source>
</evidence>
<keyword evidence="4" id="KW-1185">Reference proteome</keyword>
<protein>
    <recommendedName>
        <fullName evidence="2">SprT-like domain-containing protein</fullName>
    </recommendedName>
</protein>
<feature type="compositionally biased region" description="Low complexity" evidence="1">
    <location>
        <begin position="52"/>
        <end position="61"/>
    </location>
</feature>
<dbReference type="Proteomes" id="UP000053831">
    <property type="component" value="Unassembled WGS sequence"/>
</dbReference>